<dbReference type="Proteomes" id="UP000828390">
    <property type="component" value="Unassembled WGS sequence"/>
</dbReference>
<evidence type="ECO:0000313" key="1">
    <source>
        <dbReference type="EMBL" id="KAH3792828.1"/>
    </source>
</evidence>
<sequence length="122" mass="13916">MSYKRRLQRVFLAVGFLFLSVGSLIYRSILYNVHVATFRGYLEISASSTNIDGTGIAQLTLIARMFAEVHALYGIMTVLREGSLLHVYRRHKADADMDTWLIVPRHMTVAHAYELIQSTIQK</sequence>
<gene>
    <name evidence="1" type="ORF">DPMN_146327</name>
</gene>
<accession>A0A9D4J1Z9</accession>
<evidence type="ECO:0000313" key="2">
    <source>
        <dbReference type="Proteomes" id="UP000828390"/>
    </source>
</evidence>
<name>A0A9D4J1Z9_DREPO</name>
<protein>
    <submittedName>
        <fullName evidence="1">Uncharacterized protein</fullName>
    </submittedName>
</protein>
<dbReference type="AlphaFoldDB" id="A0A9D4J1Z9"/>
<reference evidence="1" key="2">
    <citation type="submission" date="2020-11" db="EMBL/GenBank/DDBJ databases">
        <authorList>
            <person name="McCartney M.A."/>
            <person name="Auch B."/>
            <person name="Kono T."/>
            <person name="Mallez S."/>
            <person name="Becker A."/>
            <person name="Gohl D.M."/>
            <person name="Silverstein K.A.T."/>
            <person name="Koren S."/>
            <person name="Bechman K.B."/>
            <person name="Herman A."/>
            <person name="Abrahante J.E."/>
            <person name="Garbe J."/>
        </authorList>
    </citation>
    <scope>NUCLEOTIDE SEQUENCE</scope>
    <source>
        <strain evidence="1">Duluth1</strain>
        <tissue evidence="1">Whole animal</tissue>
    </source>
</reference>
<reference evidence="1" key="1">
    <citation type="journal article" date="2019" name="bioRxiv">
        <title>The Genome of the Zebra Mussel, Dreissena polymorpha: A Resource for Invasive Species Research.</title>
        <authorList>
            <person name="McCartney M.A."/>
            <person name="Auch B."/>
            <person name="Kono T."/>
            <person name="Mallez S."/>
            <person name="Zhang Y."/>
            <person name="Obille A."/>
            <person name="Becker A."/>
            <person name="Abrahante J.E."/>
            <person name="Garbe J."/>
            <person name="Badalamenti J.P."/>
            <person name="Herman A."/>
            <person name="Mangelson H."/>
            <person name="Liachko I."/>
            <person name="Sullivan S."/>
            <person name="Sone E.D."/>
            <person name="Koren S."/>
            <person name="Silverstein K.A.T."/>
            <person name="Beckman K.B."/>
            <person name="Gohl D.M."/>
        </authorList>
    </citation>
    <scope>NUCLEOTIDE SEQUENCE</scope>
    <source>
        <strain evidence="1">Duluth1</strain>
        <tissue evidence="1">Whole animal</tissue>
    </source>
</reference>
<dbReference type="EMBL" id="JAIWYP010000007">
    <property type="protein sequence ID" value="KAH3792828.1"/>
    <property type="molecule type" value="Genomic_DNA"/>
</dbReference>
<comment type="caution">
    <text evidence="1">The sequence shown here is derived from an EMBL/GenBank/DDBJ whole genome shotgun (WGS) entry which is preliminary data.</text>
</comment>
<keyword evidence="2" id="KW-1185">Reference proteome</keyword>
<organism evidence="1 2">
    <name type="scientific">Dreissena polymorpha</name>
    <name type="common">Zebra mussel</name>
    <name type="synonym">Mytilus polymorpha</name>
    <dbReference type="NCBI Taxonomy" id="45954"/>
    <lineage>
        <taxon>Eukaryota</taxon>
        <taxon>Metazoa</taxon>
        <taxon>Spiralia</taxon>
        <taxon>Lophotrochozoa</taxon>
        <taxon>Mollusca</taxon>
        <taxon>Bivalvia</taxon>
        <taxon>Autobranchia</taxon>
        <taxon>Heteroconchia</taxon>
        <taxon>Euheterodonta</taxon>
        <taxon>Imparidentia</taxon>
        <taxon>Neoheterodontei</taxon>
        <taxon>Myida</taxon>
        <taxon>Dreissenoidea</taxon>
        <taxon>Dreissenidae</taxon>
        <taxon>Dreissena</taxon>
    </lineage>
</organism>
<proteinExistence type="predicted"/>